<keyword evidence="1" id="KW-1133">Transmembrane helix</keyword>
<evidence type="ECO:0000313" key="3">
    <source>
        <dbReference type="EMBL" id="OGD62283.1"/>
    </source>
</evidence>
<feature type="transmembrane region" description="Helical" evidence="1">
    <location>
        <begin position="180"/>
        <end position="200"/>
    </location>
</feature>
<keyword evidence="2" id="KW-0732">Signal</keyword>
<evidence type="ECO:0000313" key="4">
    <source>
        <dbReference type="Proteomes" id="UP000177006"/>
    </source>
</evidence>
<sequence>MLIALLSLALLLGSLLTPKSASAQHAECPSGYHPCQCIAPGLVGKVLPPMDRLLKKFPACCHEVVGVGVCIGAKYFENKDWDIPLDPDLKDFAPLAPVVVTVKPIACEGSTVDNPIIETAIGCIPATPQGFIGKFLEIAIFIGGGIAFLIMSWGAFLLITSQGNPEQIKNGQDTFVSAGAGLLFIIFAVFILRLIGVDILKIPGFV</sequence>
<name>A0A1F5E4J3_9BACT</name>
<evidence type="ECO:0000256" key="1">
    <source>
        <dbReference type="SAM" id="Phobius"/>
    </source>
</evidence>
<proteinExistence type="predicted"/>
<dbReference type="Proteomes" id="UP000177006">
    <property type="component" value="Unassembled WGS sequence"/>
</dbReference>
<organism evidence="3 4">
    <name type="scientific">Candidatus Beckwithbacteria bacterium RBG_13_42_9</name>
    <dbReference type="NCBI Taxonomy" id="1797457"/>
    <lineage>
        <taxon>Bacteria</taxon>
        <taxon>Candidatus Beckwithiibacteriota</taxon>
    </lineage>
</organism>
<protein>
    <submittedName>
        <fullName evidence="3">Uncharacterized protein</fullName>
    </submittedName>
</protein>
<reference evidence="3 4" key="1">
    <citation type="journal article" date="2016" name="Nat. Commun.">
        <title>Thousands of microbial genomes shed light on interconnected biogeochemical processes in an aquifer system.</title>
        <authorList>
            <person name="Anantharaman K."/>
            <person name="Brown C.T."/>
            <person name="Hug L.A."/>
            <person name="Sharon I."/>
            <person name="Castelle C.J."/>
            <person name="Probst A.J."/>
            <person name="Thomas B.C."/>
            <person name="Singh A."/>
            <person name="Wilkins M.J."/>
            <person name="Karaoz U."/>
            <person name="Brodie E.L."/>
            <person name="Williams K.H."/>
            <person name="Hubbard S.S."/>
            <person name="Banfield J.F."/>
        </authorList>
    </citation>
    <scope>NUCLEOTIDE SEQUENCE [LARGE SCALE GENOMIC DNA]</scope>
</reference>
<dbReference type="EMBL" id="MEZK01000023">
    <property type="protein sequence ID" value="OGD62283.1"/>
    <property type="molecule type" value="Genomic_DNA"/>
</dbReference>
<comment type="caution">
    <text evidence="3">The sequence shown here is derived from an EMBL/GenBank/DDBJ whole genome shotgun (WGS) entry which is preliminary data.</text>
</comment>
<feature type="transmembrane region" description="Helical" evidence="1">
    <location>
        <begin position="138"/>
        <end position="159"/>
    </location>
</feature>
<gene>
    <name evidence="3" type="ORF">A2160_00620</name>
</gene>
<dbReference type="STRING" id="1797457.A2160_00620"/>
<feature type="chain" id="PRO_5009518281" evidence="2">
    <location>
        <begin position="24"/>
        <end position="206"/>
    </location>
</feature>
<dbReference type="AlphaFoldDB" id="A0A1F5E4J3"/>
<dbReference type="Pfam" id="PF18895">
    <property type="entry name" value="T4SS_pilin"/>
    <property type="match status" value="1"/>
</dbReference>
<accession>A0A1F5E4J3</accession>
<keyword evidence="1" id="KW-0812">Transmembrane</keyword>
<keyword evidence="1" id="KW-0472">Membrane</keyword>
<dbReference type="InterPro" id="IPR043993">
    <property type="entry name" value="T4SS_pilin"/>
</dbReference>
<evidence type="ECO:0000256" key="2">
    <source>
        <dbReference type="SAM" id="SignalP"/>
    </source>
</evidence>
<feature type="signal peptide" evidence="2">
    <location>
        <begin position="1"/>
        <end position="23"/>
    </location>
</feature>